<dbReference type="PANTHER" id="PTHR31356:SF8">
    <property type="entry name" value="L-ASCORBATE PEROXIDASE 6-RELATED"/>
    <property type="match status" value="1"/>
</dbReference>
<dbReference type="InterPro" id="IPR044831">
    <property type="entry name" value="Ccp1-like"/>
</dbReference>
<dbReference type="Proteomes" id="UP001497392">
    <property type="component" value="Unassembled WGS sequence"/>
</dbReference>
<dbReference type="PROSITE" id="PS00435">
    <property type="entry name" value="PEROXIDASE_1"/>
    <property type="match status" value="1"/>
</dbReference>
<evidence type="ECO:0000256" key="7">
    <source>
        <dbReference type="ARBA" id="ARBA00023004"/>
    </source>
</evidence>
<evidence type="ECO:0000256" key="4">
    <source>
        <dbReference type="ARBA" id="ARBA00022617"/>
    </source>
</evidence>
<gene>
    <name evidence="9" type="primary">g9785</name>
    <name evidence="9" type="ORF">VP750_LOCUS8816</name>
</gene>
<comment type="similarity">
    <text evidence="2">Belongs to the peroxidase family. Ascorbate peroxidase subfamily.</text>
</comment>
<accession>A0ABP1G3W0</accession>
<reference evidence="9 10" key="1">
    <citation type="submission" date="2024-06" db="EMBL/GenBank/DDBJ databases">
        <authorList>
            <person name="Kraege A."/>
            <person name="Thomma B."/>
        </authorList>
    </citation>
    <scope>NUCLEOTIDE SEQUENCE [LARGE SCALE GENOMIC DNA]</scope>
</reference>
<evidence type="ECO:0000256" key="5">
    <source>
        <dbReference type="ARBA" id="ARBA00022723"/>
    </source>
</evidence>
<dbReference type="InterPro" id="IPR010255">
    <property type="entry name" value="Haem_peroxidase_sf"/>
</dbReference>
<dbReference type="Gene3D" id="1.10.420.10">
    <property type="entry name" value="Peroxidase, domain 2"/>
    <property type="match status" value="1"/>
</dbReference>
<dbReference type="PANTHER" id="PTHR31356">
    <property type="entry name" value="THYLAKOID LUMENAL 29 KDA PROTEIN, CHLOROPLASTIC-RELATED"/>
    <property type="match status" value="1"/>
</dbReference>
<dbReference type="InterPro" id="IPR019793">
    <property type="entry name" value="Peroxidases_heam-ligand_BS"/>
</dbReference>
<evidence type="ECO:0000256" key="2">
    <source>
        <dbReference type="ARBA" id="ARBA00006873"/>
    </source>
</evidence>
<dbReference type="CDD" id="cd00314">
    <property type="entry name" value="plant_peroxidase_like"/>
    <property type="match status" value="1"/>
</dbReference>
<dbReference type="PRINTS" id="PR00458">
    <property type="entry name" value="PEROXIDASE"/>
</dbReference>
<keyword evidence="4" id="KW-0349">Heme</keyword>
<sequence>MHGRSLQEYLPVNDTGKAEAIAVSDARAKATADSIMDYIHKATPTVVRDLITPVGNYTDAAVFWDSATMYSKYIPGAVVYSVKSIPDLIEQLEQLAGTAISNQVAYGNLSSTYSQVFHVLSQAINPTITGLALRLAFHDAGTYDPNSTTSKGGANGSIRFEFDWPSNAGLQRFIWPTIWASKQVLDRMLPSPISYADLCAIAGAVGVYNTHGPLINVGYGRPDVDGPDPFQGVGSNTNQQRDYPIQEIINEWEHYGYSIEELTVLSGGHAIGFSASTNPQGTVSSNSRYFSNKYYKQVILGDAFFGSDKALADNNSTLQIVQELAADQGLFYKKFTSTFFDLTWKGVDPAVKRLGL</sequence>
<evidence type="ECO:0000256" key="1">
    <source>
        <dbReference type="ARBA" id="ARBA00001970"/>
    </source>
</evidence>
<comment type="caution">
    <text evidence="9">The sequence shown here is derived from an EMBL/GenBank/DDBJ whole genome shotgun (WGS) entry which is preliminary data.</text>
</comment>
<comment type="cofactor">
    <cofactor evidence="1">
        <name>heme b</name>
        <dbReference type="ChEBI" id="CHEBI:60344"/>
    </cofactor>
</comment>
<keyword evidence="3" id="KW-0575">Peroxidase</keyword>
<evidence type="ECO:0000256" key="6">
    <source>
        <dbReference type="ARBA" id="ARBA00023002"/>
    </source>
</evidence>
<evidence type="ECO:0000256" key="3">
    <source>
        <dbReference type="ARBA" id="ARBA00022559"/>
    </source>
</evidence>
<protein>
    <submittedName>
        <fullName evidence="9">G9785 protein</fullName>
    </submittedName>
</protein>
<evidence type="ECO:0000313" key="10">
    <source>
        <dbReference type="Proteomes" id="UP001497392"/>
    </source>
</evidence>
<keyword evidence="10" id="KW-1185">Reference proteome</keyword>
<organism evidence="9 10">
    <name type="scientific">Coccomyxa viridis</name>
    <dbReference type="NCBI Taxonomy" id="1274662"/>
    <lineage>
        <taxon>Eukaryota</taxon>
        <taxon>Viridiplantae</taxon>
        <taxon>Chlorophyta</taxon>
        <taxon>core chlorophytes</taxon>
        <taxon>Trebouxiophyceae</taxon>
        <taxon>Trebouxiophyceae incertae sedis</taxon>
        <taxon>Coccomyxaceae</taxon>
        <taxon>Coccomyxa</taxon>
    </lineage>
</organism>
<dbReference type="InterPro" id="IPR019794">
    <property type="entry name" value="Peroxidases_AS"/>
</dbReference>
<dbReference type="EMBL" id="CAXHTA020000016">
    <property type="protein sequence ID" value="CAL5226910.1"/>
    <property type="molecule type" value="Genomic_DNA"/>
</dbReference>
<keyword evidence="6" id="KW-0560">Oxidoreductase</keyword>
<dbReference type="Pfam" id="PF00141">
    <property type="entry name" value="peroxidase"/>
    <property type="match status" value="1"/>
</dbReference>
<dbReference type="InterPro" id="IPR002016">
    <property type="entry name" value="Haem_peroxidase"/>
</dbReference>
<evidence type="ECO:0000313" key="9">
    <source>
        <dbReference type="EMBL" id="CAL5226910.1"/>
    </source>
</evidence>
<keyword evidence="7" id="KW-0408">Iron</keyword>
<dbReference type="PROSITE" id="PS00436">
    <property type="entry name" value="PEROXIDASE_2"/>
    <property type="match status" value="1"/>
</dbReference>
<dbReference type="Gene3D" id="1.10.520.10">
    <property type="match status" value="1"/>
</dbReference>
<evidence type="ECO:0000259" key="8">
    <source>
        <dbReference type="PROSITE" id="PS50873"/>
    </source>
</evidence>
<name>A0ABP1G3W0_9CHLO</name>
<proteinExistence type="inferred from homology"/>
<dbReference type="PROSITE" id="PS50873">
    <property type="entry name" value="PEROXIDASE_4"/>
    <property type="match status" value="1"/>
</dbReference>
<keyword evidence="5" id="KW-0479">Metal-binding</keyword>
<feature type="domain" description="Plant heme peroxidase family profile" evidence="8">
    <location>
        <begin position="125"/>
        <end position="356"/>
    </location>
</feature>
<dbReference type="SUPFAM" id="SSF48113">
    <property type="entry name" value="Heme-dependent peroxidases"/>
    <property type="match status" value="1"/>
</dbReference>